<gene>
    <name evidence="1" type="ORF">I3J27_21315</name>
</gene>
<protein>
    <submittedName>
        <fullName evidence="1">Uncharacterized protein</fullName>
    </submittedName>
</protein>
<organism evidence="1 2">
    <name type="scientific">Bradyrhizobium xenonodulans</name>
    <dbReference type="NCBI Taxonomy" id="2736875"/>
    <lineage>
        <taxon>Bacteria</taxon>
        <taxon>Pseudomonadati</taxon>
        <taxon>Pseudomonadota</taxon>
        <taxon>Alphaproteobacteria</taxon>
        <taxon>Hyphomicrobiales</taxon>
        <taxon>Nitrobacteraceae</taxon>
        <taxon>Bradyrhizobium</taxon>
    </lineage>
</organism>
<dbReference type="Proteomes" id="UP001179614">
    <property type="component" value="Chromosome"/>
</dbReference>
<name>A0ABY7MBC4_9BRAD</name>
<evidence type="ECO:0000313" key="1">
    <source>
        <dbReference type="EMBL" id="WBL75575.1"/>
    </source>
</evidence>
<sequence length="59" mass="6815">MADVLDRIIIDAFNAVIDRDMAEEAEVREEIKAKGTYWAAAEIRKLRRQVAFFRSRTAS</sequence>
<keyword evidence="2" id="KW-1185">Reference proteome</keyword>
<reference evidence="1" key="1">
    <citation type="submission" date="2021-12" db="EMBL/GenBank/DDBJ databases">
        <title>Bradyrhizobium xenonodulans sp. nov.</title>
        <authorList>
            <person name="Claassens R."/>
            <person name="Venter S.N."/>
            <person name="Beukes C.W."/>
            <person name="Stepkowski T."/>
            <person name="Steenkamp E.T."/>
        </authorList>
    </citation>
    <scope>NUCLEOTIDE SEQUENCE</scope>
    <source>
        <strain evidence="1">14AB</strain>
    </source>
</reference>
<proteinExistence type="predicted"/>
<evidence type="ECO:0000313" key="2">
    <source>
        <dbReference type="Proteomes" id="UP001179614"/>
    </source>
</evidence>
<accession>A0ABY7MBC4</accession>
<dbReference type="EMBL" id="CP089391">
    <property type="protein sequence ID" value="WBL75575.1"/>
    <property type="molecule type" value="Genomic_DNA"/>
</dbReference>
<dbReference type="RefSeq" id="WP_270160397.1">
    <property type="nucleotide sequence ID" value="NZ_CP089391.1"/>
</dbReference>